<feature type="transmembrane region" description="Helical" evidence="1">
    <location>
        <begin position="297"/>
        <end position="315"/>
    </location>
</feature>
<evidence type="ECO:0000313" key="3">
    <source>
        <dbReference type="Proteomes" id="UP000323632"/>
    </source>
</evidence>
<feature type="transmembrane region" description="Helical" evidence="1">
    <location>
        <begin position="352"/>
        <end position="371"/>
    </location>
</feature>
<feature type="transmembrane region" description="Helical" evidence="1">
    <location>
        <begin position="327"/>
        <end position="346"/>
    </location>
</feature>
<proteinExistence type="predicted"/>
<dbReference type="EMBL" id="VWSH01000001">
    <property type="protein sequence ID" value="KAA5536763.1"/>
    <property type="molecule type" value="Genomic_DNA"/>
</dbReference>
<keyword evidence="1" id="KW-1133">Transmembrane helix</keyword>
<gene>
    <name evidence="2" type="ORF">F0919_03580</name>
</gene>
<feature type="transmembrane region" description="Helical" evidence="1">
    <location>
        <begin position="20"/>
        <end position="49"/>
    </location>
</feature>
<dbReference type="RefSeq" id="WP_150031340.1">
    <property type="nucleotide sequence ID" value="NZ_VWSH01000001.1"/>
</dbReference>
<protein>
    <submittedName>
        <fullName evidence="2">Uncharacterized protein</fullName>
    </submittedName>
</protein>
<keyword evidence="1" id="KW-0812">Transmembrane</keyword>
<dbReference type="Proteomes" id="UP000323632">
    <property type="component" value="Unassembled WGS sequence"/>
</dbReference>
<evidence type="ECO:0000256" key="1">
    <source>
        <dbReference type="SAM" id="Phobius"/>
    </source>
</evidence>
<evidence type="ECO:0000313" key="2">
    <source>
        <dbReference type="EMBL" id="KAA5536763.1"/>
    </source>
</evidence>
<keyword evidence="3" id="KW-1185">Reference proteome</keyword>
<feature type="transmembrane region" description="Helical" evidence="1">
    <location>
        <begin position="70"/>
        <end position="86"/>
    </location>
</feature>
<feature type="transmembrane region" description="Helical" evidence="1">
    <location>
        <begin position="98"/>
        <end position="117"/>
    </location>
</feature>
<name>A0A5M6CP58_9BACT</name>
<organism evidence="2 3">
    <name type="scientific">Taibaiella lutea</name>
    <dbReference type="NCBI Taxonomy" id="2608001"/>
    <lineage>
        <taxon>Bacteria</taxon>
        <taxon>Pseudomonadati</taxon>
        <taxon>Bacteroidota</taxon>
        <taxon>Chitinophagia</taxon>
        <taxon>Chitinophagales</taxon>
        <taxon>Chitinophagaceae</taxon>
        <taxon>Taibaiella</taxon>
    </lineage>
</organism>
<accession>A0A5M6CP58</accession>
<feature type="transmembrane region" description="Helical" evidence="1">
    <location>
        <begin position="122"/>
        <end position="139"/>
    </location>
</feature>
<comment type="caution">
    <text evidence="2">The sequence shown here is derived from an EMBL/GenBank/DDBJ whole genome shotgun (WGS) entry which is preliminary data.</text>
</comment>
<feature type="transmembrane region" description="Helical" evidence="1">
    <location>
        <begin position="197"/>
        <end position="222"/>
    </location>
</feature>
<feature type="transmembrane region" description="Helical" evidence="1">
    <location>
        <begin position="234"/>
        <end position="257"/>
    </location>
</feature>
<sequence length="394" mass="45022">MFSFARMAPHQVDKANVVLILISLIIALFIPFELFLFSYAILGPLHYLTEISWLHHKKYFLAIPEKGQKLLFPLLIILLVMLVTVGKTRALHGTNTGMSITNITIFVFFLSLILIFIKRNSLRLGAIAIIAIVSIVMNMERETLICTDYNTGQKVSFVTGGQIDEIKDLLGQHCADVNKDNNFSQDVDFTLDYSYSFWVLLFSTYIPTLIHVYIFTLLFMLYGALKSNSVYGKIGVVTLLLAALFLLFVPVIIPYHISGYALKTYDSIFASVNKSFMKDFNYSSIANDIYTSKKGLMLARFIAFAYTYHYLNWFSKTSIIQWHKMPKTNLAVIVILWITSIAVYLIDFKLGFTALLFLSFLHVYLEFPLNLHSMKGIWEHLFAKKITLKPKAAK</sequence>
<reference evidence="2 3" key="1">
    <citation type="submission" date="2019-09" db="EMBL/GenBank/DDBJ databases">
        <title>Genome sequence and assembly of Taibaiella sp.</title>
        <authorList>
            <person name="Chhetri G."/>
        </authorList>
    </citation>
    <scope>NUCLEOTIDE SEQUENCE [LARGE SCALE GENOMIC DNA]</scope>
    <source>
        <strain evidence="2 3">KVB11</strain>
    </source>
</reference>
<dbReference type="AlphaFoldDB" id="A0A5M6CP58"/>
<keyword evidence="1" id="KW-0472">Membrane</keyword>